<gene>
    <name evidence="1" type="ORF">A3J05_04430</name>
</gene>
<dbReference type="Proteomes" id="UP000177235">
    <property type="component" value="Unassembled WGS sequence"/>
</dbReference>
<dbReference type="AlphaFoldDB" id="A0A1F5Q9V2"/>
<protein>
    <submittedName>
        <fullName evidence="1">Uncharacterized protein</fullName>
    </submittedName>
</protein>
<comment type="caution">
    <text evidence="1">The sequence shown here is derived from an EMBL/GenBank/DDBJ whole genome shotgun (WGS) entry which is preliminary data.</text>
</comment>
<name>A0A1F5Q9V2_9BACT</name>
<proteinExistence type="predicted"/>
<dbReference type="EMBL" id="MFFF01000027">
    <property type="protein sequence ID" value="OGE98682.1"/>
    <property type="molecule type" value="Genomic_DNA"/>
</dbReference>
<accession>A0A1F5Q9V2</accession>
<organism evidence="1 2">
    <name type="scientific">Candidatus Doudnabacteria bacterium RIFCSPLOWO2_02_FULL_48_13</name>
    <dbReference type="NCBI Taxonomy" id="1817845"/>
    <lineage>
        <taxon>Bacteria</taxon>
        <taxon>Candidatus Doudnaibacteriota</taxon>
    </lineage>
</organism>
<reference evidence="1 2" key="1">
    <citation type="journal article" date="2016" name="Nat. Commun.">
        <title>Thousands of microbial genomes shed light on interconnected biogeochemical processes in an aquifer system.</title>
        <authorList>
            <person name="Anantharaman K."/>
            <person name="Brown C.T."/>
            <person name="Hug L.A."/>
            <person name="Sharon I."/>
            <person name="Castelle C.J."/>
            <person name="Probst A.J."/>
            <person name="Thomas B.C."/>
            <person name="Singh A."/>
            <person name="Wilkins M.J."/>
            <person name="Karaoz U."/>
            <person name="Brodie E.L."/>
            <person name="Williams K.H."/>
            <person name="Hubbard S.S."/>
            <person name="Banfield J.F."/>
        </authorList>
    </citation>
    <scope>NUCLEOTIDE SEQUENCE [LARGE SCALE GENOMIC DNA]</scope>
</reference>
<evidence type="ECO:0000313" key="1">
    <source>
        <dbReference type="EMBL" id="OGE98682.1"/>
    </source>
</evidence>
<sequence>MSKDPQILLQHIFESVEILQSYLTGVDEEQFLHNFKDQDAVERGSFNPSVKFLQRVATALDAELHISIS</sequence>
<evidence type="ECO:0000313" key="2">
    <source>
        <dbReference type="Proteomes" id="UP000177235"/>
    </source>
</evidence>